<dbReference type="Proteomes" id="UP000388699">
    <property type="component" value="Unassembled WGS sequence"/>
</dbReference>
<dbReference type="GO" id="GO:0005886">
    <property type="term" value="C:plasma membrane"/>
    <property type="evidence" value="ECO:0007669"/>
    <property type="project" value="InterPro"/>
</dbReference>
<evidence type="ECO:0000313" key="19">
    <source>
        <dbReference type="EMBL" id="ECH7211548.1"/>
    </source>
</evidence>
<dbReference type="Pfam" id="PF09604">
    <property type="entry name" value="Potass_KdpF"/>
    <property type="match status" value="1"/>
</dbReference>
<dbReference type="EMBL" id="AAAIJX010000004">
    <property type="protein sequence ID" value="EAC4482783.1"/>
    <property type="molecule type" value="Genomic_DNA"/>
</dbReference>
<dbReference type="Proteomes" id="UP000484022">
    <property type="component" value="Unassembled WGS sequence"/>
</dbReference>
<dbReference type="Proteomes" id="UP000269407">
    <property type="component" value="Unassembled WGS sequence"/>
</dbReference>
<evidence type="ECO:0000313" key="47">
    <source>
        <dbReference type="Proteomes" id="UP000458487"/>
    </source>
</evidence>
<dbReference type="KEGG" id="lmoe:BN418_3166"/>
<dbReference type="Proteomes" id="UP000535556">
    <property type="component" value="Unassembled WGS sequence"/>
</dbReference>
<evidence type="ECO:0000313" key="24">
    <source>
        <dbReference type="EMBL" id="EDN9629600.1"/>
    </source>
</evidence>
<evidence type="ECO:0000313" key="53">
    <source>
        <dbReference type="Proteomes" id="UP000525068"/>
    </source>
</evidence>
<evidence type="ECO:0000313" key="44">
    <source>
        <dbReference type="Proteomes" id="UP000406081"/>
    </source>
</evidence>
<evidence type="ECO:0000313" key="58">
    <source>
        <dbReference type="Proteomes" id="UP000840567"/>
    </source>
</evidence>
<dbReference type="KEGG" id="lmom:IJ09_11320"/>
<evidence type="ECO:0000313" key="41">
    <source>
        <dbReference type="Proteomes" id="UP000378540"/>
    </source>
</evidence>
<evidence type="ECO:0000313" key="33">
    <source>
        <dbReference type="Proteomes" id="UP000269407"/>
    </source>
</evidence>
<dbReference type="Proteomes" id="UP000548826">
    <property type="component" value="Unassembled WGS sequence"/>
</dbReference>
<dbReference type="EMBL" id="AABFMV010000004">
    <property type="protein sequence ID" value="EAH1615153.1"/>
    <property type="molecule type" value="Genomic_DNA"/>
</dbReference>
<reference evidence="26" key="6">
    <citation type="submission" date="2019-10" db="EMBL/GenBank/DDBJ databases">
        <authorList>
            <consortium name="NCBI Pathogen Detection Project"/>
        </authorList>
    </citation>
    <scope>NUCLEOTIDE SEQUENCE</scope>
    <source>
        <strain evidence="28">CFIAFB20140010</strain>
        <strain evidence="29">CFIAFB20160038</strain>
        <strain evidence="27">CFIAFB20160079</strain>
        <strain evidence="30">LiDS0115</strain>
        <strain evidence="26">Sam_F526FDD3-C0F7-43DB-B204-E231FEF9C926</strain>
    </source>
</reference>
<dbReference type="Proteomes" id="UP000406081">
    <property type="component" value="Unassembled WGS sequence"/>
</dbReference>
<evidence type="ECO:0000313" key="21">
    <source>
        <dbReference type="EMBL" id="ECR7122950.1"/>
    </source>
</evidence>
<evidence type="ECO:0000313" key="35">
    <source>
        <dbReference type="Proteomes" id="UP000335978"/>
    </source>
</evidence>
<evidence type="ECO:0000313" key="42">
    <source>
        <dbReference type="Proteomes" id="UP000383365"/>
    </source>
</evidence>
<dbReference type="EMBL" id="DAAHUJ010000004">
    <property type="protein sequence ID" value="HAB7364245.1"/>
    <property type="molecule type" value="Genomic_DNA"/>
</dbReference>
<evidence type="ECO:0000313" key="25">
    <source>
        <dbReference type="EMBL" id="EDP8410353.1"/>
    </source>
</evidence>
<dbReference type="EMBL" id="AANOZB010000005">
    <property type="protein sequence ID" value="EDP8410353.1"/>
    <property type="molecule type" value="Genomic_DNA"/>
</dbReference>
<dbReference type="Proteomes" id="UP000193519">
    <property type="component" value="Chromosome"/>
</dbReference>
<evidence type="ECO:0000313" key="60">
    <source>
        <dbReference type="Proteomes" id="UP000845014"/>
    </source>
</evidence>
<reference evidence="21 46" key="5">
    <citation type="submission" date="2019-09" db="EMBL/GenBank/DDBJ databases">
        <authorList>
            <consortium name="PulseNet: The National Subtyping Network for Foodborne Disease Surveillance"/>
            <person name="Tarr C.L."/>
            <person name="Trees E."/>
            <person name="Katz L.S."/>
            <person name="Carleton-Romer H.A."/>
            <person name="Stroika S."/>
            <person name="Kucerova Z."/>
            <person name="Roache K.F."/>
            <person name="Sabol A.L."/>
            <person name="Besser J."/>
            <person name="Gerner-Smidt P."/>
        </authorList>
    </citation>
    <scope>NUCLEOTIDE SEQUENCE [LARGE SCALE GENOMIC DNA]</scope>
    <source>
        <strain evidence="21 46">PNUSAL005666</strain>
    </source>
</reference>
<reference evidence="37 39" key="2">
    <citation type="submission" date="2018-06" db="EMBL/GenBank/DDBJ databases">
        <authorList>
            <consortium name="GenomeTrakr: Next Generation Sequencing Network for Food Pathogen Tracability"/>
        </authorList>
    </citation>
    <scope>NUCLEOTIDE SEQUENCE [LARGE SCALE GENOMIC DNA]</scope>
    <source>
        <strain evidence="11 44">ARS-CC9329</strain>
        <strain evidence="5 43">CFSAN008016</strain>
        <strain evidence="1 38">CFSAN060999</strain>
        <strain evidence="22 35">CFSAN085184</strain>
        <strain evidence="7 39">FDA00006304</strain>
        <strain evidence="3 41">FDA00009539</strain>
        <strain evidence="31 33">FDA00013213</strain>
        <strain evidence="18">FDA00014181</strain>
        <strain evidence="19 36">FDA00014472</strain>
        <strain evidence="23 48">FDA00015028</strain>
        <strain evidence="51">FDA1077646-S145-002</strain>
        <strain evidence="6 37">FLAG-78586</strain>
        <strain evidence="4 40">NYAG13B12507-5</strain>
    </source>
</reference>
<organism evidence="8 42">
    <name type="scientific">Listeria monocytogenes</name>
    <dbReference type="NCBI Taxonomy" id="1639"/>
    <lineage>
        <taxon>Bacteria</taxon>
        <taxon>Bacillati</taxon>
        <taxon>Bacillota</taxon>
        <taxon>Bacilli</taxon>
        <taxon>Bacillales</taxon>
        <taxon>Listeriaceae</taxon>
        <taxon>Listeria</taxon>
    </lineage>
</organism>
<evidence type="ECO:0000313" key="8">
    <source>
        <dbReference type="EMBL" id="EAE2659287.1"/>
    </source>
</evidence>
<dbReference type="Proteomes" id="UP000467247">
    <property type="component" value="Unassembled WGS sequence"/>
</dbReference>
<dbReference type="Proteomes" id="UP000566597">
    <property type="component" value="Unassembled WGS sequence"/>
</dbReference>
<dbReference type="Proteomes" id="UP000470497">
    <property type="component" value="Unassembled WGS sequence"/>
</dbReference>
<evidence type="ECO:0000313" key="39">
    <source>
        <dbReference type="Proteomes" id="UP000368805"/>
    </source>
</evidence>
<dbReference type="Proteomes" id="UP000413786">
    <property type="component" value="Unassembled WGS sequence"/>
</dbReference>
<sequence length="29" mass="3168">MGVVLVIAGIIGLALLVYLFYVLFRGEDL</sequence>
<dbReference type="AlphaFoldDB" id="A0A1D2IRL8"/>
<dbReference type="Proteomes" id="UP000841561">
    <property type="component" value="Unassembled WGS sequence"/>
</dbReference>
<dbReference type="Proteomes" id="UP000525068">
    <property type="component" value="Unassembled WGS sequence"/>
</dbReference>
<dbReference type="GO" id="GO:0008556">
    <property type="term" value="F:P-type potassium transmembrane transporter activity"/>
    <property type="evidence" value="ECO:0007669"/>
    <property type="project" value="InterPro"/>
</dbReference>
<dbReference type="InterPro" id="IPR011726">
    <property type="entry name" value="KdpF"/>
</dbReference>
<dbReference type="EMBL" id="AABEVT010000003">
    <property type="protein sequence ID" value="EAH0251995.1"/>
    <property type="molecule type" value="Genomic_DNA"/>
</dbReference>
<evidence type="ECO:0000313" key="7">
    <source>
        <dbReference type="EMBL" id="EAE1631890.1"/>
    </source>
</evidence>
<dbReference type="EMBL" id="AAISWI010000008">
    <property type="protein sequence ID" value="ECH7211548.1"/>
    <property type="molecule type" value="Genomic_DNA"/>
</dbReference>
<evidence type="ECO:0000313" key="57">
    <source>
        <dbReference type="Proteomes" id="UP000566597"/>
    </source>
</evidence>
<dbReference type="Proteomes" id="UP000378540">
    <property type="component" value="Unassembled WGS sequence"/>
</dbReference>
<evidence type="ECO:0000313" key="45">
    <source>
        <dbReference type="Proteomes" id="UP000413786"/>
    </source>
</evidence>
<evidence type="ECO:0000313" key="46">
    <source>
        <dbReference type="Proteomes" id="UP000421738"/>
    </source>
</evidence>
<evidence type="ECO:0000313" key="36">
    <source>
        <dbReference type="Proteomes" id="UP000352246"/>
    </source>
</evidence>
<dbReference type="Proteomes" id="UP000478945">
    <property type="component" value="Unassembled WGS sequence"/>
</dbReference>
<dbReference type="EMBL" id="DAAHYZ010000002">
    <property type="protein sequence ID" value="HAB7720870.1"/>
    <property type="molecule type" value="Genomic_DNA"/>
</dbReference>
<evidence type="ECO:0000313" key="51">
    <source>
        <dbReference type="Proteomes" id="UP000484022"/>
    </source>
</evidence>
<dbReference type="RefSeq" id="WP_015455298.1">
    <property type="nucleotide sequence ID" value="NC_021823.1"/>
</dbReference>
<dbReference type="Proteomes" id="UP000840928">
    <property type="component" value="Unassembled WGS sequence"/>
</dbReference>
<evidence type="ECO:0000313" key="38">
    <source>
        <dbReference type="Proteomes" id="UP000356407"/>
    </source>
</evidence>
<evidence type="ECO:0000313" key="29">
    <source>
        <dbReference type="EMBL" id="HAB9176244.1"/>
    </source>
</evidence>
<dbReference type="EMBL" id="AACKFB010000014">
    <property type="protein sequence ID" value="EAK9428446.1"/>
    <property type="molecule type" value="Genomic_DNA"/>
</dbReference>
<evidence type="ECO:0000313" key="3">
    <source>
        <dbReference type="EMBL" id="EAC5948288.1"/>
    </source>
</evidence>
<dbReference type="Proteomes" id="UP000401273">
    <property type="component" value="Unassembled WGS sequence"/>
</dbReference>
<dbReference type="EMBL" id="AABEVI010000004">
    <property type="protein sequence ID" value="EAH0218196.1"/>
    <property type="molecule type" value="Genomic_DNA"/>
</dbReference>
<evidence type="ECO:0000313" key="9">
    <source>
        <dbReference type="EMBL" id="EAE2897546.1"/>
    </source>
</evidence>
<dbReference type="EMBL" id="AABDDO010000003">
    <property type="protein sequence ID" value="EAG6763689.1"/>
    <property type="molecule type" value="Genomic_DNA"/>
</dbReference>
<dbReference type="Proteomes" id="UP000458487">
    <property type="component" value="Unassembled WGS sequence"/>
</dbReference>
<evidence type="ECO:0000313" key="16">
    <source>
        <dbReference type="EMBL" id="EAH1615153.1"/>
    </source>
</evidence>
<dbReference type="EMBL" id="AAKHCT010000003">
    <property type="protein sequence ID" value="ECR7122950.1"/>
    <property type="molecule type" value="Genomic_DNA"/>
</dbReference>
<dbReference type="Proteomes" id="UP000332711">
    <property type="component" value="Unassembled WGS sequence"/>
</dbReference>
<dbReference type="Proteomes" id="UP000840569">
    <property type="component" value="Unassembled WGS sequence"/>
</dbReference>
<dbReference type="EMBL" id="AAJEKY010000004">
    <property type="protein sequence ID" value="ECL0130956.1"/>
    <property type="molecule type" value="Genomic_DNA"/>
</dbReference>
<dbReference type="GeneID" id="93240570"/>
<dbReference type="Proteomes" id="UP000517258">
    <property type="component" value="Unassembled WGS sequence"/>
</dbReference>
<dbReference type="Proteomes" id="UP000355989">
    <property type="component" value="Unassembled WGS sequence"/>
</dbReference>
<dbReference type="Proteomes" id="UP000845014">
    <property type="component" value="Unassembled WGS sequence"/>
</dbReference>
<dbReference type="EMBL" id="AAAJCR010000002">
    <property type="protein sequence ID" value="EAC5948288.1"/>
    <property type="molecule type" value="Genomic_DNA"/>
</dbReference>
<evidence type="ECO:0000313" key="14">
    <source>
        <dbReference type="EMBL" id="EAH0218196.1"/>
    </source>
</evidence>
<evidence type="ECO:0000313" key="18">
    <source>
        <dbReference type="EMBL" id="EAK9428446.1"/>
    </source>
</evidence>
<dbReference type="Proteomes" id="UP000421738">
    <property type="component" value="Unassembled WGS sequence"/>
</dbReference>
<evidence type="ECO:0000313" key="20">
    <source>
        <dbReference type="EMBL" id="ECL0130956.1"/>
    </source>
</evidence>
<evidence type="ECO:0000313" key="48">
    <source>
        <dbReference type="Proteomes" id="UP000467247"/>
    </source>
</evidence>
<evidence type="ECO:0000313" key="28">
    <source>
        <dbReference type="EMBL" id="HAB7720870.1"/>
    </source>
</evidence>
<dbReference type="Proteomes" id="UP000371553">
    <property type="component" value="Unassembled WGS sequence"/>
</dbReference>
<dbReference type="EMBL" id="DAAKPP010000004">
    <property type="protein sequence ID" value="HAC3055586.1"/>
    <property type="molecule type" value="Genomic_DNA"/>
</dbReference>
<evidence type="ECO:0000313" key="2">
    <source>
        <dbReference type="EMBL" id="EAC4482783.1"/>
    </source>
</evidence>
<evidence type="ECO:0000313" key="12">
    <source>
        <dbReference type="EMBL" id="EAG6763689.1"/>
    </source>
</evidence>
<gene>
    <name evidence="11" type="ORF">A3R20_09830</name>
    <name evidence="12" type="ORF">AF817_10695</name>
    <name evidence="3" type="ORF">AP104_02710</name>
    <name evidence="6" type="ORF">APD94_09850</name>
    <name evidence="7" type="ORF">ARR48_08800</name>
    <name evidence="1" type="ORF">B4X68_08150</name>
    <name evidence="32" type="ORF">BES38_09700</name>
    <name evidence="4" type="ORF">CD20_02715</name>
    <name evidence="16" type="ORF">D4271_07005</name>
    <name evidence="13" type="ORF">D4C60_08270</name>
    <name evidence="14" type="ORF">D4D89_07695</name>
    <name evidence="15" type="ORF">D4U23_06280</name>
    <name evidence="17" type="ORF">D5M70_07140</name>
    <name evidence="5" type="ORF">DG57_00495</name>
    <name evidence="31" type="ORF">DOV25_03460</name>
    <name evidence="2" type="ORF">E0I39_07760</name>
    <name evidence="8" type="ORF">E1V33_03865</name>
    <name evidence="9" type="ORF">E1W43_06235</name>
    <name evidence="10" type="ORF">E1X78_06540</name>
    <name evidence="21" type="ORF">F1788_09540</name>
    <name evidence="18" type="ORF">FC284_08835</name>
    <name evidence="20" type="ORF">FJU19_07600</name>
    <name evidence="19" type="ORF">FPL45_09360</name>
    <name evidence="25" type="ORF">G3R95_001918</name>
    <name evidence="22" type="ORF">GCV64_10305</name>
    <name evidence="26" type="ORF">GHO09_05395</name>
    <name evidence="24" type="ORF">GI230_08335</name>
    <name evidence="23" type="ORF">GT011_10885</name>
    <name evidence="27" type="ORF">GYO01_09005</name>
    <name evidence="28" type="ORF">GYP27_02660</name>
    <name evidence="29" type="ORF">GYU24_11060</name>
    <name evidence="30" type="ORF">GZK27_08715</name>
</gene>
<evidence type="ECO:0000313" key="26">
    <source>
        <dbReference type="EMBL" id="HAA8489929.1"/>
    </source>
</evidence>
<evidence type="ECO:0000313" key="27">
    <source>
        <dbReference type="EMBL" id="HAB7364245.1"/>
    </source>
</evidence>
<evidence type="ECO:0000313" key="34">
    <source>
        <dbReference type="Proteomes" id="UP000332711"/>
    </source>
</evidence>
<dbReference type="EMBL" id="AAARLF010000003">
    <property type="protein sequence ID" value="EAE2897546.1"/>
    <property type="molecule type" value="Genomic_DNA"/>
</dbReference>
<evidence type="ECO:0000313" key="59">
    <source>
        <dbReference type="Proteomes" id="UP000841561"/>
    </source>
</evidence>
<evidence type="ECO:0000313" key="5">
    <source>
        <dbReference type="EMBL" id="EAE0768299.1"/>
    </source>
</evidence>
<evidence type="ECO:0000313" key="15">
    <source>
        <dbReference type="EMBL" id="EAH0251995.1"/>
    </source>
</evidence>
<evidence type="ECO:0000313" key="56">
    <source>
        <dbReference type="Proteomes" id="UP000548826"/>
    </source>
</evidence>
<evidence type="ECO:0000313" key="54">
    <source>
        <dbReference type="Proteomes" id="UP000529135"/>
    </source>
</evidence>
<reference evidence="12 55" key="4">
    <citation type="submission" date="2019-04" db="EMBL/GenBank/DDBJ databases">
        <authorList>
            <consortium name="GenomeTrakr network: Whole genome sequencing for foodborne pathogen traceback"/>
        </authorList>
    </citation>
    <scope>NUCLEOTIDE SEQUENCE [LARGE SCALE GENOMIC DNA]</scope>
    <source>
        <strain evidence="12 55">NRRL B-33244</strain>
    </source>
</reference>
<dbReference type="Proteomes" id="UP000529135">
    <property type="component" value="Unassembled WGS sequence"/>
</dbReference>
<reference evidence="34 42" key="3">
    <citation type="submission" date="2019-03" db="EMBL/GenBank/DDBJ databases">
        <authorList>
            <person name="Ashton P.M."/>
            <person name="Dallman T."/>
            <person name="Nair S."/>
            <person name="De Pinna E."/>
            <person name="Peters T."/>
            <person name="Grant K."/>
        </authorList>
    </citation>
    <scope>NUCLEOTIDE SEQUENCE [LARGE SCALE GENOMIC DNA]</scope>
    <source>
        <strain evidence="15 57">406731</strain>
        <strain evidence="13 56">429821</strain>
        <strain evidence="16 53">562417</strain>
        <strain evidence="17 54">562428</strain>
        <strain evidence="14 52">563356</strain>
        <strain evidence="2 45">688377</strain>
        <strain evidence="20 50">760311</strain>
        <strain evidence="24 47">833351</strain>
        <strain evidence="25 49">883775</strain>
        <strain evidence="8">RL15000161</strain>
        <strain evidence="9">RL15000271</strain>
        <strain evidence="10">RL15000440</strain>
    </source>
</reference>
<evidence type="ECO:0000313" key="4">
    <source>
        <dbReference type="EMBL" id="EAD8144977.1"/>
    </source>
</evidence>
<evidence type="ECO:0000313" key="6">
    <source>
        <dbReference type="EMBL" id="EAE1096262.1"/>
    </source>
</evidence>
<protein>
    <submittedName>
        <fullName evidence="3">K+-transporting ATPase subunit F</fullName>
    </submittedName>
    <submittedName>
        <fullName evidence="8">Potassium-transporting ATPase subunit F</fullName>
    </submittedName>
</protein>
<evidence type="ECO:0000313" key="1">
    <source>
        <dbReference type="EMBL" id="EAC3881990.1"/>
    </source>
</evidence>
<dbReference type="EMBL" id="RCRQ01000002">
    <property type="protein sequence ID" value="MCO37501.1"/>
    <property type="molecule type" value="Genomic_DNA"/>
</dbReference>
<dbReference type="EMBL" id="AAAICE010000005">
    <property type="protein sequence ID" value="EAC3881990.1"/>
    <property type="molecule type" value="Genomic_DNA"/>
</dbReference>
<evidence type="ECO:0000313" key="50">
    <source>
        <dbReference type="Proteomes" id="UP000478945"/>
    </source>
</evidence>
<dbReference type="EMBL" id="AABGFX010000004">
    <property type="protein sequence ID" value="EAH3127077.1"/>
    <property type="molecule type" value="Genomic_DNA"/>
</dbReference>
<dbReference type="EMBL" id="AAAQJJ010000001">
    <property type="protein sequence ID" value="EAE0768299.1"/>
    <property type="molecule type" value="Genomic_DNA"/>
</dbReference>
<dbReference type="Proteomes" id="UP000368805">
    <property type="component" value="Unassembled WGS sequence"/>
</dbReference>
<dbReference type="EMBL" id="CP098507">
    <property type="protein sequence ID" value="UUJ78637.1"/>
    <property type="molecule type" value="Genomic_DNA"/>
</dbReference>
<evidence type="ECO:0000313" key="22">
    <source>
        <dbReference type="EMBL" id="EDH0841477.1"/>
    </source>
</evidence>
<evidence type="ECO:0000313" key="49">
    <source>
        <dbReference type="Proteomes" id="UP000470497"/>
    </source>
</evidence>
<name>A0A1D2IRL8_LISMN</name>
<evidence type="ECO:0000313" key="11">
    <source>
        <dbReference type="EMBL" id="EAG0994897.1"/>
    </source>
</evidence>
<evidence type="ECO:0000313" key="30">
    <source>
        <dbReference type="EMBL" id="HAC3055586.1"/>
    </source>
</evidence>
<accession>A0A1D2IRL8</accession>
<evidence type="ECO:0000313" key="52">
    <source>
        <dbReference type="Proteomes" id="UP000517258"/>
    </source>
</evidence>
<evidence type="ECO:0000313" key="43">
    <source>
        <dbReference type="Proteomes" id="UP000388699"/>
    </source>
</evidence>
<reference evidence="32" key="7">
    <citation type="submission" date="2022-06" db="EMBL/GenBank/DDBJ databases">
        <title>Complete genomes of Listeria monocytogenes strains L58-55 and 6179.</title>
        <authorList>
            <person name="Schmitz-Esser S."/>
            <person name="Tibbs-Cortes B.W."/>
        </authorList>
    </citation>
    <scope>NUCLEOTIDE SEQUENCE</scope>
    <source>
        <strain evidence="32">L58-55</strain>
    </source>
</reference>
<evidence type="ECO:0000313" key="17">
    <source>
        <dbReference type="EMBL" id="EAH3127077.1"/>
    </source>
</evidence>
<dbReference type="Proteomes" id="UP000335978">
    <property type="component" value="Unassembled WGS sequence"/>
</dbReference>
<dbReference type="Proteomes" id="UP000840567">
    <property type="component" value="Unassembled WGS sequence"/>
</dbReference>
<dbReference type="EMBL" id="AAARIE010000003">
    <property type="protein sequence ID" value="EAE2659287.1"/>
    <property type="molecule type" value="Genomic_DNA"/>
</dbReference>
<dbReference type="EMBL" id="DAAEQL010000003">
    <property type="protein sequence ID" value="HAA8489929.1"/>
    <property type="molecule type" value="Genomic_DNA"/>
</dbReference>
<evidence type="ECO:0000313" key="37">
    <source>
        <dbReference type="Proteomes" id="UP000355989"/>
    </source>
</evidence>
<proteinExistence type="predicted"/>
<dbReference type="Proteomes" id="UP000356407">
    <property type="component" value="Unassembled WGS sequence"/>
</dbReference>
<dbReference type="EMBL" id="AANCZP010000003">
    <property type="protein sequence ID" value="EDN8269845.1"/>
    <property type="molecule type" value="Genomic_DNA"/>
</dbReference>
<dbReference type="EMBL" id="AAMGHX010000003">
    <property type="protein sequence ID" value="EDH0841477.1"/>
    <property type="molecule type" value="Genomic_DNA"/>
</dbReference>
<dbReference type="Proteomes" id="UP000383365">
    <property type="component" value="Unassembled WGS sequence"/>
</dbReference>
<dbReference type="EMBL" id="AAASTI010000003">
    <property type="protein sequence ID" value="EAE5603763.1"/>
    <property type="molecule type" value="Genomic_DNA"/>
</dbReference>
<evidence type="ECO:0000313" key="10">
    <source>
        <dbReference type="EMBL" id="EAE5603763.1"/>
    </source>
</evidence>
<evidence type="ECO:0000313" key="55">
    <source>
        <dbReference type="Proteomes" id="UP000535556"/>
    </source>
</evidence>
<dbReference type="EMBL" id="AAAQVA010000003">
    <property type="protein sequence ID" value="EAE1631890.1"/>
    <property type="molecule type" value="Genomic_DNA"/>
</dbReference>
<evidence type="ECO:0000313" key="23">
    <source>
        <dbReference type="EMBL" id="EDN8269845.1"/>
    </source>
</evidence>
<reference evidence="58 59" key="1">
    <citation type="journal article" date="2018" name="Genome Biol.">
        <title>SKESA: strategic k-mer extension for scrupulous assemblies.</title>
        <authorList>
            <person name="Souvorov A."/>
            <person name="Agarwala R."/>
            <person name="Lipman D.J."/>
        </authorList>
    </citation>
    <scope>NUCLEOTIDE SEQUENCE [LARGE SCALE GENOMIC DNA]</scope>
    <source>
        <strain evidence="28">CFIAFB20140010</strain>
        <strain evidence="29">CFIAFB20160038</strain>
        <strain evidence="27 60">CFIAFB20160079</strain>
        <strain evidence="30 59">LiDS0115</strain>
        <strain evidence="26">Sam_F526FDD3-C0F7-43DB-B204-E231FEF9C926</strain>
    </source>
</reference>
<dbReference type="EMBL" id="AABAIH010000003">
    <property type="protein sequence ID" value="EAG0994897.1"/>
    <property type="molecule type" value="Genomic_DNA"/>
</dbReference>
<dbReference type="EMBL" id="AABEQV010000004">
    <property type="protein sequence ID" value="EAG9856986.1"/>
    <property type="molecule type" value="Genomic_DNA"/>
</dbReference>
<dbReference type="EMBL" id="AANDQG010000004">
    <property type="protein sequence ID" value="EDN9629600.1"/>
    <property type="molecule type" value="Genomic_DNA"/>
</dbReference>
<evidence type="ECO:0000313" key="31">
    <source>
        <dbReference type="EMBL" id="MCO37501.1"/>
    </source>
</evidence>
<evidence type="ECO:0000313" key="13">
    <source>
        <dbReference type="EMBL" id="EAG9856986.1"/>
    </source>
</evidence>
<dbReference type="EMBL" id="AAAPCR010000002">
    <property type="protein sequence ID" value="EAD8144977.1"/>
    <property type="molecule type" value="Genomic_DNA"/>
</dbReference>
<dbReference type="Proteomes" id="UP000352246">
    <property type="component" value="Unassembled WGS sequence"/>
</dbReference>
<dbReference type="EMBL" id="AAAQOE010000003">
    <property type="protein sequence ID" value="EAE1096262.1"/>
    <property type="molecule type" value="Genomic_DNA"/>
</dbReference>
<evidence type="ECO:0000313" key="40">
    <source>
        <dbReference type="Proteomes" id="UP000371553"/>
    </source>
</evidence>
<dbReference type="EMBL" id="DAAIRR010000003">
    <property type="protein sequence ID" value="HAB9176244.1"/>
    <property type="molecule type" value="Genomic_DNA"/>
</dbReference>
<evidence type="ECO:0000313" key="32">
    <source>
        <dbReference type="EMBL" id="UUJ78637.1"/>
    </source>
</evidence>